<dbReference type="PANTHER" id="PTHR47003">
    <property type="entry name" value="OS01G0970900 PROTEIN"/>
    <property type="match status" value="1"/>
</dbReference>
<feature type="repeat" description="PPR" evidence="2">
    <location>
        <begin position="372"/>
        <end position="406"/>
    </location>
</feature>
<dbReference type="Pfam" id="PF01535">
    <property type="entry name" value="PPR"/>
    <property type="match status" value="3"/>
</dbReference>
<evidence type="ECO:0000313" key="3">
    <source>
        <dbReference type="EMBL" id="KAJ4827190.1"/>
    </source>
</evidence>
<proteinExistence type="predicted"/>
<evidence type="ECO:0000256" key="1">
    <source>
        <dbReference type="ARBA" id="ARBA00022737"/>
    </source>
</evidence>
<organism evidence="3 4">
    <name type="scientific">Turnera subulata</name>
    <dbReference type="NCBI Taxonomy" id="218843"/>
    <lineage>
        <taxon>Eukaryota</taxon>
        <taxon>Viridiplantae</taxon>
        <taxon>Streptophyta</taxon>
        <taxon>Embryophyta</taxon>
        <taxon>Tracheophyta</taxon>
        <taxon>Spermatophyta</taxon>
        <taxon>Magnoliopsida</taxon>
        <taxon>eudicotyledons</taxon>
        <taxon>Gunneridae</taxon>
        <taxon>Pentapetalae</taxon>
        <taxon>rosids</taxon>
        <taxon>fabids</taxon>
        <taxon>Malpighiales</taxon>
        <taxon>Passifloraceae</taxon>
        <taxon>Turnera</taxon>
    </lineage>
</organism>
<dbReference type="EMBL" id="JAKUCV010006466">
    <property type="protein sequence ID" value="KAJ4827190.1"/>
    <property type="molecule type" value="Genomic_DNA"/>
</dbReference>
<dbReference type="Pfam" id="PF12854">
    <property type="entry name" value="PPR_1"/>
    <property type="match status" value="2"/>
</dbReference>
<evidence type="ECO:0000313" key="4">
    <source>
        <dbReference type="Proteomes" id="UP001141552"/>
    </source>
</evidence>
<dbReference type="InterPro" id="IPR002885">
    <property type="entry name" value="PPR_rpt"/>
</dbReference>
<dbReference type="GO" id="GO:0008380">
    <property type="term" value="P:RNA splicing"/>
    <property type="evidence" value="ECO:0007669"/>
    <property type="project" value="InterPro"/>
</dbReference>
<feature type="repeat" description="PPR" evidence="2">
    <location>
        <begin position="442"/>
        <end position="476"/>
    </location>
</feature>
<evidence type="ECO:0000256" key="2">
    <source>
        <dbReference type="PROSITE-ProRule" id="PRU00708"/>
    </source>
</evidence>
<keyword evidence="1" id="KW-0677">Repeat</keyword>
<keyword evidence="4" id="KW-1185">Reference proteome</keyword>
<reference evidence="3" key="2">
    <citation type="journal article" date="2023" name="Plants (Basel)">
        <title>Annotation of the Turnera subulata (Passifloraceae) Draft Genome Reveals the S-Locus Evolved after the Divergence of Turneroideae from Passifloroideae in a Stepwise Manner.</title>
        <authorList>
            <person name="Henning P.M."/>
            <person name="Roalson E.H."/>
            <person name="Mir W."/>
            <person name="McCubbin A.G."/>
            <person name="Shore J.S."/>
        </authorList>
    </citation>
    <scope>NUCLEOTIDE SEQUENCE</scope>
    <source>
        <strain evidence="3">F60SS</strain>
    </source>
</reference>
<sequence>MYRARTFLARVKLANSFLSTRISPARPLLTQVTHFSPNSLSNFELHLPFYVNAHQKLYFSSQPNSVGSIIEIIRSGDWSAELENELENSNSVLTHETVIYVLKKLDKDPEKAWGFFNWVSGKNWFRPSLTLYSLVLRIFANKGSMDKFWIVIRRMKEEGFYIDYETYTTILEIVRKERMANDVVALKHFYERLIQENGMDGIVKSVVDAIVKGDWNDEVEKKLKDMKVELSDNFVVSVLKGLRNYPEKALRFFQWVGGCEGFEHNSITYNAVARVLGREDSMREFWGIVEEMKSAGYEMDIDSYIKISRHFQKFKLTEDAVRLYEIMMDGPFKPSGVDSFMLLRSIAGSDKPDLDLVSRVTKRYEATGNALSKAYYDTIHRSFTSAQRFEEAEKIMNTMRNAGYKPDNITYSQLVFGLCKAGRLEEACKVLDEMEANGCIPDIKTWTILIKGHCDANEVDKALICFARMMEKDCSLDADLLDVLVNGFLNQKRIEGGYKLLEEMVNNTRVIPWQATYKLLIEKLLGARKLEEAMNLLQRMIKHGYPPYPEPFVPFISQFGTVIDAVDFFKALSVKQYPSLLAYLHIFQSFFKEGRHSEANDLLFKCPHHIRKHPKISKLFGSAKNADNMA</sequence>
<evidence type="ECO:0008006" key="5">
    <source>
        <dbReference type="Google" id="ProtNLM"/>
    </source>
</evidence>
<dbReference type="Proteomes" id="UP001141552">
    <property type="component" value="Unassembled WGS sequence"/>
</dbReference>
<name>A0A9Q0J4C6_9ROSI</name>
<dbReference type="AlphaFoldDB" id="A0A9Q0J4C6"/>
<dbReference type="OrthoDB" id="185373at2759"/>
<gene>
    <name evidence="3" type="ORF">Tsubulata_016775</name>
</gene>
<reference evidence="3" key="1">
    <citation type="submission" date="2022-02" db="EMBL/GenBank/DDBJ databases">
        <authorList>
            <person name="Henning P.M."/>
            <person name="McCubbin A.G."/>
            <person name="Shore J.S."/>
        </authorList>
    </citation>
    <scope>NUCLEOTIDE SEQUENCE</scope>
    <source>
        <strain evidence="3">F60SS</strain>
        <tissue evidence="3">Leaves</tissue>
    </source>
</reference>
<dbReference type="PANTHER" id="PTHR47003:SF2">
    <property type="entry name" value="OS01G0970900 PROTEIN"/>
    <property type="match status" value="1"/>
</dbReference>
<dbReference type="InterPro" id="IPR044578">
    <property type="entry name" value="BIR6-like"/>
</dbReference>
<dbReference type="PROSITE" id="PS51375">
    <property type="entry name" value="PPR"/>
    <property type="match status" value="5"/>
</dbReference>
<protein>
    <recommendedName>
        <fullName evidence="5">Pentacotripeptide-repeat region of PRORP domain-containing protein</fullName>
    </recommendedName>
</protein>
<feature type="repeat" description="PPR" evidence="2">
    <location>
        <begin position="513"/>
        <end position="547"/>
    </location>
</feature>
<comment type="caution">
    <text evidence="3">The sequence shown here is derived from an EMBL/GenBank/DDBJ whole genome shotgun (WGS) entry which is preliminary data.</text>
</comment>
<accession>A0A9Q0J4C6</accession>
<feature type="repeat" description="PPR" evidence="2">
    <location>
        <begin position="407"/>
        <end position="441"/>
    </location>
</feature>
<dbReference type="InterPro" id="IPR011990">
    <property type="entry name" value="TPR-like_helical_dom_sf"/>
</dbReference>
<dbReference type="Gene3D" id="1.25.40.10">
    <property type="entry name" value="Tetratricopeptide repeat domain"/>
    <property type="match status" value="3"/>
</dbReference>
<dbReference type="NCBIfam" id="TIGR00756">
    <property type="entry name" value="PPR"/>
    <property type="match status" value="3"/>
</dbReference>
<feature type="repeat" description="PPR" evidence="2">
    <location>
        <begin position="265"/>
        <end position="299"/>
    </location>
</feature>